<proteinExistence type="inferred from homology"/>
<evidence type="ECO:0000256" key="1">
    <source>
        <dbReference type="ARBA" id="ARBA00007665"/>
    </source>
</evidence>
<reference evidence="5" key="1">
    <citation type="journal article" date="2019" name="Int. J. Syst. Evol. Microbiol.">
        <title>The Global Catalogue of Microorganisms (GCM) 10K type strain sequencing project: providing services to taxonomists for standard genome sequencing and annotation.</title>
        <authorList>
            <consortium name="The Broad Institute Genomics Platform"/>
            <consortium name="The Broad Institute Genome Sequencing Center for Infectious Disease"/>
            <person name="Wu L."/>
            <person name="Ma J."/>
        </authorList>
    </citation>
    <scope>NUCLEOTIDE SEQUENCE [LARGE SCALE GENOMIC DNA]</scope>
    <source>
        <strain evidence="5">JCM 32226</strain>
    </source>
</reference>
<evidence type="ECO:0000313" key="5">
    <source>
        <dbReference type="Proteomes" id="UP001501321"/>
    </source>
</evidence>
<dbReference type="InterPro" id="IPR020569">
    <property type="entry name" value="UPF0029_Impact_CS"/>
</dbReference>
<dbReference type="InterPro" id="IPR020568">
    <property type="entry name" value="Ribosomal_Su5_D2-typ_SF"/>
</dbReference>
<dbReference type="Pfam" id="PF09186">
    <property type="entry name" value="DUF1949"/>
    <property type="match status" value="1"/>
</dbReference>
<dbReference type="InterPro" id="IPR035647">
    <property type="entry name" value="EFG_III/V"/>
</dbReference>
<dbReference type="PANTHER" id="PTHR16301">
    <property type="entry name" value="IMPACT-RELATED"/>
    <property type="match status" value="1"/>
</dbReference>
<evidence type="ECO:0000313" key="4">
    <source>
        <dbReference type="EMBL" id="GAA4503653.1"/>
    </source>
</evidence>
<feature type="domain" description="Impact N-terminal" evidence="2">
    <location>
        <begin position="18"/>
        <end position="125"/>
    </location>
</feature>
<protein>
    <submittedName>
        <fullName evidence="4">YigZ family protein</fullName>
    </submittedName>
</protein>
<dbReference type="InterPro" id="IPR036956">
    <property type="entry name" value="Impact_N_sf"/>
</dbReference>
<dbReference type="RefSeq" id="WP_345014644.1">
    <property type="nucleotide sequence ID" value="NZ_BAABFC010000025.1"/>
</dbReference>
<dbReference type="SUPFAM" id="SSF54211">
    <property type="entry name" value="Ribosomal protein S5 domain 2-like"/>
    <property type="match status" value="1"/>
</dbReference>
<gene>
    <name evidence="4" type="ORF">GCM10023095_30380</name>
</gene>
<feature type="domain" description="UPF0029" evidence="3">
    <location>
        <begin position="141"/>
        <end position="196"/>
    </location>
</feature>
<dbReference type="SUPFAM" id="SSF54980">
    <property type="entry name" value="EF-G C-terminal domain-like"/>
    <property type="match status" value="1"/>
</dbReference>
<sequence length="203" mass="22156">MKGYEIPAETQVISEEIKKSRFITYVGHKVGLAASRAWWAELRREHPQARHLGWASIAGQPDDGQQYGFSDDGEPAGTTGKPMLAQLQGSGLGEVTAVVVRYYGGIRLGTGGLVRAYGGGVAQALTQVSRCQVRLLSLFSLSCDYGDLEPVQWCLKTAEAEVIECHYQERIRWQIACAADMAPTLAEELAQRTQGRVLLLSTS</sequence>
<dbReference type="EMBL" id="BAABFC010000025">
    <property type="protein sequence ID" value="GAA4503653.1"/>
    <property type="molecule type" value="Genomic_DNA"/>
</dbReference>
<dbReference type="NCBIfam" id="TIGR00257">
    <property type="entry name" value="IMPACT_YIGZ"/>
    <property type="match status" value="1"/>
</dbReference>
<keyword evidence="5" id="KW-1185">Reference proteome</keyword>
<dbReference type="InterPro" id="IPR023582">
    <property type="entry name" value="Impact"/>
</dbReference>
<organism evidence="4 5">
    <name type="scientific">Pseudaeromonas paramecii</name>
    <dbReference type="NCBI Taxonomy" id="2138166"/>
    <lineage>
        <taxon>Bacteria</taxon>
        <taxon>Pseudomonadati</taxon>
        <taxon>Pseudomonadota</taxon>
        <taxon>Gammaproteobacteria</taxon>
        <taxon>Aeromonadales</taxon>
        <taxon>Aeromonadaceae</taxon>
        <taxon>Pseudaeromonas</taxon>
    </lineage>
</organism>
<dbReference type="PROSITE" id="PS00910">
    <property type="entry name" value="UPF0029"/>
    <property type="match status" value="1"/>
</dbReference>
<evidence type="ECO:0000259" key="3">
    <source>
        <dbReference type="Pfam" id="PF09186"/>
    </source>
</evidence>
<dbReference type="InterPro" id="IPR001498">
    <property type="entry name" value="Impact_N"/>
</dbReference>
<dbReference type="InterPro" id="IPR015269">
    <property type="entry name" value="UPF0029_Impact_C"/>
</dbReference>
<dbReference type="PANTHER" id="PTHR16301:SF20">
    <property type="entry name" value="IMPACT FAMILY MEMBER YIGZ"/>
    <property type="match status" value="1"/>
</dbReference>
<name>A0ABP8QIG1_9GAMM</name>
<comment type="similarity">
    <text evidence="1">Belongs to the IMPACT family.</text>
</comment>
<dbReference type="Gene3D" id="3.30.70.240">
    <property type="match status" value="1"/>
</dbReference>
<comment type="caution">
    <text evidence="4">The sequence shown here is derived from an EMBL/GenBank/DDBJ whole genome shotgun (WGS) entry which is preliminary data.</text>
</comment>
<dbReference type="Proteomes" id="UP001501321">
    <property type="component" value="Unassembled WGS sequence"/>
</dbReference>
<dbReference type="InterPro" id="IPR015796">
    <property type="entry name" value="Impact_YigZ-like"/>
</dbReference>
<dbReference type="Pfam" id="PF01205">
    <property type="entry name" value="Impact_N"/>
    <property type="match status" value="1"/>
</dbReference>
<dbReference type="Gene3D" id="3.30.230.30">
    <property type="entry name" value="Impact, N-terminal domain"/>
    <property type="match status" value="1"/>
</dbReference>
<evidence type="ECO:0000259" key="2">
    <source>
        <dbReference type="Pfam" id="PF01205"/>
    </source>
</evidence>
<accession>A0ABP8QIG1</accession>